<sequence length="114" mass="13229">MNTTVATVCCPRTRHLSVPSKYVPTLLREKIEMTEGQSERDRKRETEMHVSRTHVHEHGRVIAATGLCIHNTLAFARTYMQRETEVKKTLYVYRVNPIGWLVPNVRTQAKSEHD</sequence>
<proteinExistence type="predicted"/>
<dbReference type="EMBL" id="JAHYIQ010000017">
    <property type="protein sequence ID" value="KAK1124912.1"/>
    <property type="molecule type" value="Genomic_DNA"/>
</dbReference>
<evidence type="ECO:0000256" key="1">
    <source>
        <dbReference type="SAM" id="MobiDB-lite"/>
    </source>
</evidence>
<reference evidence="2" key="1">
    <citation type="submission" date="2021-10" db="EMBL/GenBank/DDBJ databases">
        <title>Melipona bicolor Genome sequencing and assembly.</title>
        <authorList>
            <person name="Araujo N.S."/>
            <person name="Arias M.C."/>
        </authorList>
    </citation>
    <scope>NUCLEOTIDE SEQUENCE</scope>
    <source>
        <strain evidence="2">USP_2M_L1-L4_2017</strain>
        <tissue evidence="2">Whole body</tissue>
    </source>
</reference>
<evidence type="ECO:0000313" key="2">
    <source>
        <dbReference type="EMBL" id="KAK1124912.1"/>
    </source>
</evidence>
<accession>A0AA40FTR9</accession>
<feature type="region of interest" description="Disordered" evidence="1">
    <location>
        <begin position="33"/>
        <end position="53"/>
    </location>
</feature>
<dbReference type="AlphaFoldDB" id="A0AA40FTR9"/>
<gene>
    <name evidence="2" type="ORF">K0M31_006259</name>
</gene>
<name>A0AA40FTR9_9HYME</name>
<comment type="caution">
    <text evidence="2">The sequence shown here is derived from an EMBL/GenBank/DDBJ whole genome shotgun (WGS) entry which is preliminary data.</text>
</comment>
<dbReference type="Proteomes" id="UP001177670">
    <property type="component" value="Unassembled WGS sequence"/>
</dbReference>
<protein>
    <submittedName>
        <fullName evidence="2">Uncharacterized protein</fullName>
    </submittedName>
</protein>
<evidence type="ECO:0000313" key="3">
    <source>
        <dbReference type="Proteomes" id="UP001177670"/>
    </source>
</evidence>
<keyword evidence="3" id="KW-1185">Reference proteome</keyword>
<organism evidence="2 3">
    <name type="scientific">Melipona bicolor</name>
    <dbReference type="NCBI Taxonomy" id="60889"/>
    <lineage>
        <taxon>Eukaryota</taxon>
        <taxon>Metazoa</taxon>
        <taxon>Ecdysozoa</taxon>
        <taxon>Arthropoda</taxon>
        <taxon>Hexapoda</taxon>
        <taxon>Insecta</taxon>
        <taxon>Pterygota</taxon>
        <taxon>Neoptera</taxon>
        <taxon>Endopterygota</taxon>
        <taxon>Hymenoptera</taxon>
        <taxon>Apocrita</taxon>
        <taxon>Aculeata</taxon>
        <taxon>Apoidea</taxon>
        <taxon>Anthophila</taxon>
        <taxon>Apidae</taxon>
        <taxon>Melipona</taxon>
    </lineage>
</organism>